<name>A0A7W9Q4V8_9ACTN</name>
<dbReference type="Gene3D" id="1.20.1720.10">
    <property type="entry name" value="Multidrug resistance protein D"/>
    <property type="match status" value="1"/>
</dbReference>
<dbReference type="InterPro" id="IPR011701">
    <property type="entry name" value="MFS"/>
</dbReference>
<dbReference type="InterPro" id="IPR036259">
    <property type="entry name" value="MFS_trans_sf"/>
</dbReference>
<feature type="transmembrane region" description="Helical" evidence="9">
    <location>
        <begin position="182"/>
        <end position="204"/>
    </location>
</feature>
<keyword evidence="5 9" id="KW-1133">Transmembrane helix</keyword>
<evidence type="ECO:0000313" key="12">
    <source>
        <dbReference type="Proteomes" id="UP000588098"/>
    </source>
</evidence>
<feature type="domain" description="Major facilitator superfamily (MFS) profile" evidence="10">
    <location>
        <begin position="29"/>
        <end position="483"/>
    </location>
</feature>
<feature type="transmembrane region" description="Helical" evidence="9">
    <location>
        <begin position="95"/>
        <end position="114"/>
    </location>
</feature>
<evidence type="ECO:0000259" key="10">
    <source>
        <dbReference type="PROSITE" id="PS50850"/>
    </source>
</evidence>
<gene>
    <name evidence="11" type="ORF">FHS42_000271</name>
</gene>
<dbReference type="PANTHER" id="PTHR42718">
    <property type="entry name" value="MAJOR FACILITATOR SUPERFAMILY MULTIDRUG TRANSPORTER MFSC"/>
    <property type="match status" value="1"/>
</dbReference>
<evidence type="ECO:0000256" key="7">
    <source>
        <dbReference type="ARBA" id="ARBA00023251"/>
    </source>
</evidence>
<dbReference type="PROSITE" id="PS50850">
    <property type="entry name" value="MFS"/>
    <property type="match status" value="1"/>
</dbReference>
<feature type="region of interest" description="Disordered" evidence="8">
    <location>
        <begin position="489"/>
        <end position="538"/>
    </location>
</feature>
<keyword evidence="4 9" id="KW-0812">Transmembrane</keyword>
<dbReference type="PANTHER" id="PTHR42718:SF46">
    <property type="entry name" value="BLR6921 PROTEIN"/>
    <property type="match status" value="1"/>
</dbReference>
<dbReference type="GO" id="GO:0022857">
    <property type="term" value="F:transmembrane transporter activity"/>
    <property type="evidence" value="ECO:0007669"/>
    <property type="project" value="InterPro"/>
</dbReference>
<dbReference type="AlphaFoldDB" id="A0A7W9Q4V8"/>
<dbReference type="EMBL" id="JACHJL010000001">
    <property type="protein sequence ID" value="MBB5933253.1"/>
    <property type="molecule type" value="Genomic_DNA"/>
</dbReference>
<evidence type="ECO:0000256" key="1">
    <source>
        <dbReference type="ARBA" id="ARBA00004651"/>
    </source>
</evidence>
<reference evidence="11 12" key="1">
    <citation type="submission" date="2020-08" db="EMBL/GenBank/DDBJ databases">
        <title>Genomic Encyclopedia of Type Strains, Phase III (KMG-III): the genomes of soil and plant-associated and newly described type strains.</title>
        <authorList>
            <person name="Whitman W."/>
        </authorList>
    </citation>
    <scope>NUCLEOTIDE SEQUENCE [LARGE SCALE GENOMIC DNA]</scope>
    <source>
        <strain evidence="11 12">CECT 8305</strain>
    </source>
</reference>
<accession>A0A7W9Q4V8</accession>
<protein>
    <submittedName>
        <fullName evidence="11">EmrB/QacA subfamily drug resistance transporter</fullName>
    </submittedName>
</protein>
<comment type="subcellular location">
    <subcellularLocation>
        <location evidence="1">Cell membrane</location>
        <topology evidence="1">Multi-pass membrane protein</topology>
    </subcellularLocation>
</comment>
<feature type="transmembrane region" description="Helical" evidence="9">
    <location>
        <begin position="120"/>
        <end position="142"/>
    </location>
</feature>
<dbReference type="Proteomes" id="UP000588098">
    <property type="component" value="Unassembled WGS sequence"/>
</dbReference>
<evidence type="ECO:0000256" key="6">
    <source>
        <dbReference type="ARBA" id="ARBA00023136"/>
    </source>
</evidence>
<keyword evidence="12" id="KW-1185">Reference proteome</keyword>
<comment type="caution">
    <text evidence="11">The sequence shown here is derived from an EMBL/GenBank/DDBJ whole genome shotgun (WGS) entry which is preliminary data.</text>
</comment>
<dbReference type="SUPFAM" id="SSF103473">
    <property type="entry name" value="MFS general substrate transporter"/>
    <property type="match status" value="1"/>
</dbReference>
<dbReference type="PRINTS" id="PR01036">
    <property type="entry name" value="TCRTETB"/>
</dbReference>
<dbReference type="GO" id="GO:0005886">
    <property type="term" value="C:plasma membrane"/>
    <property type="evidence" value="ECO:0007669"/>
    <property type="project" value="UniProtKB-SubCell"/>
</dbReference>
<evidence type="ECO:0000313" key="11">
    <source>
        <dbReference type="EMBL" id="MBB5933253.1"/>
    </source>
</evidence>
<proteinExistence type="predicted"/>
<evidence type="ECO:0000256" key="8">
    <source>
        <dbReference type="SAM" id="MobiDB-lite"/>
    </source>
</evidence>
<feature type="transmembrane region" description="Helical" evidence="9">
    <location>
        <begin position="285"/>
        <end position="305"/>
    </location>
</feature>
<dbReference type="InterPro" id="IPR004638">
    <property type="entry name" value="EmrB-like"/>
</dbReference>
<organism evidence="11 12">
    <name type="scientific">Streptomyces zagrosensis</name>
    <dbReference type="NCBI Taxonomy" id="1042984"/>
    <lineage>
        <taxon>Bacteria</taxon>
        <taxon>Bacillati</taxon>
        <taxon>Actinomycetota</taxon>
        <taxon>Actinomycetes</taxon>
        <taxon>Kitasatosporales</taxon>
        <taxon>Streptomycetaceae</taxon>
        <taxon>Streptomyces</taxon>
    </lineage>
</organism>
<dbReference type="InterPro" id="IPR020846">
    <property type="entry name" value="MFS_dom"/>
</dbReference>
<dbReference type="GO" id="GO:0046677">
    <property type="term" value="P:response to antibiotic"/>
    <property type="evidence" value="ECO:0007669"/>
    <property type="project" value="UniProtKB-KW"/>
</dbReference>
<sequence length="538" mass="54342">MSQTDAGGPAAVEVPAPAASRPTPLAWAVIVAACAGQFLVVLDVSVVNVALPSMRTGLGLGENDLQWVANAYTLTYAGFMLLGGRAGDLFGRKQVFLVGLGLFTAASLAGGLAQEPWQVIAARAVQGIGAATLAPSTLTIITSSFPEGPERVRAIGLWMAVGIGGGAAGGLIGGVLTDYLSWRWVLLINVPIGVLVFVIAASALTGKHAIASRRPLDLPGAVLVTCGVGAVAYGIAQTEAHGWGAADAAVPLIGGLLALAAFVVVESRTPEPLIPLRLFRVRSVWSANLVLLVCGIGFFAMWYFLSLYMQNVLDYSAVRTGLAFLPHTISIIVGAQLAPKLMARGVDPRLLTLAGGVVATVGFGWQSTMDVDGTFLSTIIGPGILMSFGAGLMMTPLTAAATSGVEVTEAGVVSGLLNTSRTIGGALGLSLLVTVSADRTDALGGRSAGAHALTEGYGRAFLVGALVLALATVLVTLLPRPRVPAAGPLDATAQQGAGDVAEPDAAEVPDTAQGPGAVDAAGSATAEPATRPPGRPGA</sequence>
<dbReference type="NCBIfam" id="TIGR00711">
    <property type="entry name" value="efflux_EmrB"/>
    <property type="match status" value="1"/>
</dbReference>
<keyword evidence="3" id="KW-1003">Cell membrane</keyword>
<keyword evidence="7" id="KW-0046">Antibiotic resistance</keyword>
<feature type="transmembrane region" description="Helical" evidence="9">
    <location>
        <begin position="457"/>
        <end position="478"/>
    </location>
</feature>
<feature type="transmembrane region" description="Helical" evidence="9">
    <location>
        <begin position="379"/>
        <end position="400"/>
    </location>
</feature>
<feature type="transmembrane region" description="Helical" evidence="9">
    <location>
        <begin position="154"/>
        <end position="176"/>
    </location>
</feature>
<feature type="transmembrane region" description="Helical" evidence="9">
    <location>
        <begin position="216"/>
        <end position="236"/>
    </location>
</feature>
<feature type="transmembrane region" description="Helical" evidence="9">
    <location>
        <begin position="317"/>
        <end position="338"/>
    </location>
</feature>
<feature type="transmembrane region" description="Helical" evidence="9">
    <location>
        <begin position="350"/>
        <end position="367"/>
    </location>
</feature>
<evidence type="ECO:0000256" key="9">
    <source>
        <dbReference type="SAM" id="Phobius"/>
    </source>
</evidence>
<evidence type="ECO:0000256" key="2">
    <source>
        <dbReference type="ARBA" id="ARBA00022448"/>
    </source>
</evidence>
<feature type="transmembrane region" description="Helical" evidence="9">
    <location>
        <begin position="412"/>
        <end position="437"/>
    </location>
</feature>
<keyword evidence="2" id="KW-0813">Transport</keyword>
<evidence type="ECO:0000256" key="5">
    <source>
        <dbReference type="ARBA" id="ARBA00022989"/>
    </source>
</evidence>
<dbReference type="CDD" id="cd17321">
    <property type="entry name" value="MFS_MMR_MDR_like"/>
    <property type="match status" value="1"/>
</dbReference>
<feature type="transmembrane region" description="Helical" evidence="9">
    <location>
        <begin position="25"/>
        <end position="47"/>
    </location>
</feature>
<feature type="transmembrane region" description="Helical" evidence="9">
    <location>
        <begin position="248"/>
        <end position="265"/>
    </location>
</feature>
<evidence type="ECO:0000256" key="3">
    <source>
        <dbReference type="ARBA" id="ARBA00022475"/>
    </source>
</evidence>
<keyword evidence="6 9" id="KW-0472">Membrane</keyword>
<dbReference type="Pfam" id="PF07690">
    <property type="entry name" value="MFS_1"/>
    <property type="match status" value="1"/>
</dbReference>
<dbReference type="Gene3D" id="1.20.1250.20">
    <property type="entry name" value="MFS general substrate transporter like domains"/>
    <property type="match status" value="1"/>
</dbReference>
<evidence type="ECO:0000256" key="4">
    <source>
        <dbReference type="ARBA" id="ARBA00022692"/>
    </source>
</evidence>